<evidence type="ECO:0000313" key="1">
    <source>
        <dbReference type="EMBL" id="OQB41052.1"/>
    </source>
</evidence>
<dbReference type="Proteomes" id="UP000485621">
    <property type="component" value="Unassembled WGS sequence"/>
</dbReference>
<organism evidence="1">
    <name type="scientific">candidate division CPR1 bacterium ADurb.Bin160</name>
    <dbReference type="NCBI Taxonomy" id="1852826"/>
    <lineage>
        <taxon>Bacteria</taxon>
        <taxon>candidate division CPR1</taxon>
    </lineage>
</organism>
<dbReference type="AlphaFoldDB" id="A0A1V5ZLX4"/>
<protein>
    <submittedName>
        <fullName evidence="1">Uncharacterized protein</fullName>
    </submittedName>
</protein>
<reference evidence="1" key="1">
    <citation type="submission" date="2017-02" db="EMBL/GenBank/DDBJ databases">
        <title>Delving into the versatile metabolic prowess of the omnipresent phylum Bacteroidetes.</title>
        <authorList>
            <person name="Nobu M.K."/>
            <person name="Mei R."/>
            <person name="Narihiro T."/>
            <person name="Kuroda K."/>
            <person name="Liu W.-T."/>
        </authorList>
    </citation>
    <scope>NUCLEOTIDE SEQUENCE</scope>
    <source>
        <strain evidence="1">ADurb.Bin160</strain>
    </source>
</reference>
<dbReference type="EMBL" id="MWDB01000025">
    <property type="protein sequence ID" value="OQB41052.1"/>
    <property type="molecule type" value="Genomic_DNA"/>
</dbReference>
<name>A0A1V5ZLX4_9BACT</name>
<accession>A0A1V5ZLX4</accession>
<gene>
    <name evidence="1" type="ORF">BWY04_01082</name>
</gene>
<proteinExistence type="predicted"/>
<comment type="caution">
    <text evidence="1">The sequence shown here is derived from an EMBL/GenBank/DDBJ whole genome shotgun (WGS) entry which is preliminary data.</text>
</comment>
<sequence>MVILNEEHKLFPEQEDLLNSGFGPRDWDILAVPPEGWDLETIIYWVASFRSSGCCHIVFASPVPALMVKLAKLANARGEEWPVLWAFHNDKRTSKEVPDGKGGTRIIKTVSPTGWKLIC</sequence>